<dbReference type="PANTHER" id="PTHR35908:SF1">
    <property type="entry name" value="CONSERVED PROTEIN"/>
    <property type="match status" value="1"/>
</dbReference>
<evidence type="ECO:0000313" key="3">
    <source>
        <dbReference type="Proteomes" id="UP001595923"/>
    </source>
</evidence>
<dbReference type="Pfam" id="PF18029">
    <property type="entry name" value="Glyoxalase_6"/>
    <property type="match status" value="1"/>
</dbReference>
<dbReference type="EMBL" id="JBHSFQ010000017">
    <property type="protein sequence ID" value="MFC4563741.1"/>
    <property type="molecule type" value="Genomic_DNA"/>
</dbReference>
<keyword evidence="3" id="KW-1185">Reference proteome</keyword>
<dbReference type="InterPro" id="IPR029068">
    <property type="entry name" value="Glyas_Bleomycin-R_OHBP_Dase"/>
</dbReference>
<dbReference type="PROSITE" id="PS51819">
    <property type="entry name" value="VOC"/>
    <property type="match status" value="1"/>
</dbReference>
<dbReference type="Proteomes" id="UP001595923">
    <property type="component" value="Unassembled WGS sequence"/>
</dbReference>
<dbReference type="RefSeq" id="WP_378576269.1">
    <property type="nucleotide sequence ID" value="NZ_JBHSFQ010000017.1"/>
</dbReference>
<name>A0ABV9DY94_9ACTN</name>
<evidence type="ECO:0000259" key="1">
    <source>
        <dbReference type="PROSITE" id="PS51819"/>
    </source>
</evidence>
<proteinExistence type="predicted"/>
<dbReference type="InterPro" id="IPR041581">
    <property type="entry name" value="Glyoxalase_6"/>
</dbReference>
<organism evidence="2 3">
    <name type="scientific">Nocardiopsis mangrovi</name>
    <dbReference type="NCBI Taxonomy" id="1179818"/>
    <lineage>
        <taxon>Bacteria</taxon>
        <taxon>Bacillati</taxon>
        <taxon>Actinomycetota</taxon>
        <taxon>Actinomycetes</taxon>
        <taxon>Streptosporangiales</taxon>
        <taxon>Nocardiopsidaceae</taxon>
        <taxon>Nocardiopsis</taxon>
    </lineage>
</organism>
<dbReference type="SUPFAM" id="SSF54593">
    <property type="entry name" value="Glyoxalase/Bleomycin resistance protein/Dihydroxybiphenyl dioxygenase"/>
    <property type="match status" value="1"/>
</dbReference>
<sequence length="122" mass="13057">MALGHLQQIIVNAADSARLARFWAVVLGGTPIDRGDGWSVLEASPLHPQIAFQPDPRPKADRNRLHLDVQVTDIPAATAEAEAAGARRLGDIVTDEEGSFQVLADPEGNEFCLVIPVPQSKA</sequence>
<evidence type="ECO:0000313" key="2">
    <source>
        <dbReference type="EMBL" id="MFC4563741.1"/>
    </source>
</evidence>
<reference evidence="3" key="1">
    <citation type="journal article" date="2019" name="Int. J. Syst. Evol. Microbiol.">
        <title>The Global Catalogue of Microorganisms (GCM) 10K type strain sequencing project: providing services to taxonomists for standard genome sequencing and annotation.</title>
        <authorList>
            <consortium name="The Broad Institute Genomics Platform"/>
            <consortium name="The Broad Institute Genome Sequencing Center for Infectious Disease"/>
            <person name="Wu L."/>
            <person name="Ma J."/>
        </authorList>
    </citation>
    <scope>NUCLEOTIDE SEQUENCE [LARGE SCALE GENOMIC DNA]</scope>
    <source>
        <strain evidence="3">XZYJ18</strain>
    </source>
</reference>
<dbReference type="PANTHER" id="PTHR35908">
    <property type="entry name" value="HYPOTHETICAL FUSION PROTEIN"/>
    <property type="match status" value="1"/>
</dbReference>
<protein>
    <submittedName>
        <fullName evidence="2">VOC family protein</fullName>
    </submittedName>
</protein>
<feature type="domain" description="VOC" evidence="1">
    <location>
        <begin position="2"/>
        <end position="116"/>
    </location>
</feature>
<dbReference type="CDD" id="cd06587">
    <property type="entry name" value="VOC"/>
    <property type="match status" value="1"/>
</dbReference>
<dbReference type="InterPro" id="IPR037523">
    <property type="entry name" value="VOC_core"/>
</dbReference>
<gene>
    <name evidence="2" type="ORF">ACFO4E_17915</name>
</gene>
<dbReference type="Gene3D" id="3.10.180.10">
    <property type="entry name" value="2,3-Dihydroxybiphenyl 1,2-Dioxygenase, domain 1"/>
    <property type="match status" value="1"/>
</dbReference>
<accession>A0ABV9DY94</accession>
<comment type="caution">
    <text evidence="2">The sequence shown here is derived from an EMBL/GenBank/DDBJ whole genome shotgun (WGS) entry which is preliminary data.</text>
</comment>